<dbReference type="Proteomes" id="UP001292094">
    <property type="component" value="Unassembled WGS sequence"/>
</dbReference>
<dbReference type="AlphaFoldDB" id="A0AAE1UM95"/>
<gene>
    <name evidence="3" type="ORF">Pmani_005362</name>
</gene>
<reference evidence="3" key="1">
    <citation type="submission" date="2023-11" db="EMBL/GenBank/DDBJ databases">
        <title>Genome assemblies of two species of porcelain crab, Petrolisthes cinctipes and Petrolisthes manimaculis (Anomura: Porcellanidae).</title>
        <authorList>
            <person name="Angst P."/>
        </authorList>
    </citation>
    <scope>NUCLEOTIDE SEQUENCE</scope>
    <source>
        <strain evidence="3">PB745_02</strain>
        <tissue evidence="3">Gill</tissue>
    </source>
</reference>
<evidence type="ECO:0000313" key="4">
    <source>
        <dbReference type="Proteomes" id="UP001292094"/>
    </source>
</evidence>
<evidence type="ECO:0000256" key="2">
    <source>
        <dbReference type="SAM" id="SignalP"/>
    </source>
</evidence>
<keyword evidence="2" id="KW-0732">Signal</keyword>
<keyword evidence="4" id="KW-1185">Reference proteome</keyword>
<dbReference type="EMBL" id="JAWZYT010000397">
    <property type="protein sequence ID" value="KAK4323975.1"/>
    <property type="molecule type" value="Genomic_DNA"/>
</dbReference>
<feature type="region of interest" description="Disordered" evidence="1">
    <location>
        <begin position="341"/>
        <end position="405"/>
    </location>
</feature>
<protein>
    <submittedName>
        <fullName evidence="3">Uncharacterized protein</fullName>
    </submittedName>
</protein>
<feature type="compositionally biased region" description="Low complexity" evidence="1">
    <location>
        <begin position="248"/>
        <end position="266"/>
    </location>
</feature>
<organism evidence="3 4">
    <name type="scientific">Petrolisthes manimaculis</name>
    <dbReference type="NCBI Taxonomy" id="1843537"/>
    <lineage>
        <taxon>Eukaryota</taxon>
        <taxon>Metazoa</taxon>
        <taxon>Ecdysozoa</taxon>
        <taxon>Arthropoda</taxon>
        <taxon>Crustacea</taxon>
        <taxon>Multicrustacea</taxon>
        <taxon>Malacostraca</taxon>
        <taxon>Eumalacostraca</taxon>
        <taxon>Eucarida</taxon>
        <taxon>Decapoda</taxon>
        <taxon>Pleocyemata</taxon>
        <taxon>Anomura</taxon>
        <taxon>Galatheoidea</taxon>
        <taxon>Porcellanidae</taxon>
        <taxon>Petrolisthes</taxon>
    </lineage>
</organism>
<accession>A0AAE1UM95</accession>
<feature type="compositionally biased region" description="Basic and acidic residues" evidence="1">
    <location>
        <begin position="357"/>
        <end position="377"/>
    </location>
</feature>
<comment type="caution">
    <text evidence="3">The sequence shown here is derived from an EMBL/GenBank/DDBJ whole genome shotgun (WGS) entry which is preliminary data.</text>
</comment>
<feature type="compositionally biased region" description="Basic residues" evidence="1">
    <location>
        <begin position="382"/>
        <end position="405"/>
    </location>
</feature>
<feature type="compositionally biased region" description="Low complexity" evidence="1">
    <location>
        <begin position="128"/>
        <end position="145"/>
    </location>
</feature>
<feature type="compositionally biased region" description="Low complexity" evidence="1">
    <location>
        <begin position="318"/>
        <end position="328"/>
    </location>
</feature>
<sequence>METVSCVLVSVLVLVAEADVTPHFFPPLYTTRTVALPSTTPYIKDFLRLNATANDNLPPLTTNPNVDLLHHKTTHRDGFLPSPPHSTHFEGFPSLAPIHQQERFLPLKTTTQPDDFLRLGGLRNDDYSSSSSSSSSSSPFHTTTTTTQPDYFSPFFTSHQHHHQQQQHQEDIMPLVTPDNNNLDDFDLVGMVDAGESIPTLFHRLINTGLDDIDSSEASLLAAEERILKSDDQHILAAVISTGGSPEKTSTTTKTTSSSTTTTAAAADRRSSKSYYPLTGEGVQEPTKSRSESVLPRQGWVLLSYKKKDQQTTPPPKEQQQQQTSDHQIQTWEDWPIEKLPRQQQQQHHHLQSRQKQSKEKVSNEHQQYKKPDERRTALNPRGHHHIGKRSPKIKQTTGHHKRQKRFTFKNKLRSIAVPLSVFNFLGFLPVRVPGLPYHNDLPSPDYSYYNTMHEVYVPQHYRRRKGYYRYY</sequence>
<evidence type="ECO:0000256" key="1">
    <source>
        <dbReference type="SAM" id="MobiDB-lite"/>
    </source>
</evidence>
<name>A0AAE1UM95_9EUCA</name>
<feature type="region of interest" description="Disordered" evidence="1">
    <location>
        <begin position="115"/>
        <end position="145"/>
    </location>
</feature>
<feature type="signal peptide" evidence="2">
    <location>
        <begin position="1"/>
        <end position="18"/>
    </location>
</feature>
<feature type="chain" id="PRO_5042022350" evidence="2">
    <location>
        <begin position="19"/>
        <end position="472"/>
    </location>
</feature>
<feature type="region of interest" description="Disordered" evidence="1">
    <location>
        <begin position="240"/>
        <end position="328"/>
    </location>
</feature>
<feature type="region of interest" description="Disordered" evidence="1">
    <location>
        <begin position="151"/>
        <end position="170"/>
    </location>
</feature>
<proteinExistence type="predicted"/>
<evidence type="ECO:0000313" key="3">
    <source>
        <dbReference type="EMBL" id="KAK4323975.1"/>
    </source>
</evidence>